<keyword evidence="2" id="KW-1185">Reference proteome</keyword>
<reference evidence="2" key="1">
    <citation type="journal article" date="2015" name="BMC Genomics">
        <title>Genomic and transcriptomic analysis of the endophytic fungus Pestalotiopsis fici reveals its lifestyle and high potential for synthesis of natural products.</title>
        <authorList>
            <person name="Wang X."/>
            <person name="Zhang X."/>
            <person name="Liu L."/>
            <person name="Xiang M."/>
            <person name="Wang W."/>
            <person name="Sun X."/>
            <person name="Che Y."/>
            <person name="Guo L."/>
            <person name="Liu G."/>
            <person name="Guo L."/>
            <person name="Wang C."/>
            <person name="Yin W.B."/>
            <person name="Stadler M."/>
            <person name="Zhang X."/>
            <person name="Liu X."/>
        </authorList>
    </citation>
    <scope>NUCLEOTIDE SEQUENCE [LARGE SCALE GENOMIC DNA]</scope>
    <source>
        <strain evidence="2">W106-1 / CGMCC3.15140</strain>
    </source>
</reference>
<dbReference type="InterPro" id="IPR038071">
    <property type="entry name" value="UROD/MetE-like_sf"/>
</dbReference>
<dbReference type="Gene3D" id="3.20.20.210">
    <property type="match status" value="1"/>
</dbReference>
<dbReference type="HOGENOM" id="CLU_047964_0_0_1"/>
<dbReference type="AlphaFoldDB" id="W3XEK0"/>
<sequence>MAPSSPVGVHLVGSICGAQTAADSFRKCVSAFPSRLRRLPDGEPATRWSFTGWQRDVFSHSPVVLEQYKDDGDTVVPQQRASPAEVAEVVKNMPPLKPKYDDFALESYAEFKRLRAEGTIPQGVRFLVCLPTVYCVMSLLRAEFAAAIEPLYTEALLGCLKRIEAEIPHEDLAVQVDVAAETMLIQTPPGEVIFHFDKYWNDDAFEGSVERIAALVGSVAPGVEVGMHICYGDMKHKHFIQPKDTEDIVRITNSVAQKAGRPINWVHFPVPRDRDDDAYFQPLEGLKTGSDTEFFIGLVHPHDEDGSRKRLEVAARHLKGKRYGVATECGLGRAPQDEFDTIAKISTAISGPII</sequence>
<dbReference type="eggNOG" id="ENOG502SJEJ">
    <property type="taxonomic scope" value="Eukaryota"/>
</dbReference>
<dbReference type="OMA" id="HKHWHEP"/>
<evidence type="ECO:0008006" key="3">
    <source>
        <dbReference type="Google" id="ProtNLM"/>
    </source>
</evidence>
<evidence type="ECO:0000313" key="2">
    <source>
        <dbReference type="Proteomes" id="UP000030651"/>
    </source>
</evidence>
<dbReference type="KEGG" id="pfy:PFICI_02469"/>
<organism evidence="1 2">
    <name type="scientific">Pestalotiopsis fici (strain W106-1 / CGMCC3.15140)</name>
    <dbReference type="NCBI Taxonomy" id="1229662"/>
    <lineage>
        <taxon>Eukaryota</taxon>
        <taxon>Fungi</taxon>
        <taxon>Dikarya</taxon>
        <taxon>Ascomycota</taxon>
        <taxon>Pezizomycotina</taxon>
        <taxon>Sordariomycetes</taxon>
        <taxon>Xylariomycetidae</taxon>
        <taxon>Amphisphaeriales</taxon>
        <taxon>Sporocadaceae</taxon>
        <taxon>Pestalotiopsis</taxon>
    </lineage>
</organism>
<dbReference type="RefSeq" id="XP_007829241.1">
    <property type="nucleotide sequence ID" value="XM_007831050.1"/>
</dbReference>
<gene>
    <name evidence="1" type="ORF">PFICI_02469</name>
</gene>
<protein>
    <recommendedName>
        <fullName evidence="3">Cobalamin-independent methionine synthase MetE C-terminal/archaeal domain-containing protein</fullName>
    </recommendedName>
</protein>
<dbReference type="GeneID" id="19267482"/>
<dbReference type="SUPFAM" id="SSF51726">
    <property type="entry name" value="UROD/MetE-like"/>
    <property type="match status" value="1"/>
</dbReference>
<evidence type="ECO:0000313" key="1">
    <source>
        <dbReference type="EMBL" id="ETS84444.1"/>
    </source>
</evidence>
<dbReference type="EMBL" id="KI912110">
    <property type="protein sequence ID" value="ETS84444.1"/>
    <property type="molecule type" value="Genomic_DNA"/>
</dbReference>
<name>W3XEK0_PESFW</name>
<dbReference type="InParanoid" id="W3XEK0"/>
<dbReference type="OrthoDB" id="4730516at2759"/>
<accession>W3XEK0</accession>
<proteinExistence type="predicted"/>
<dbReference type="Proteomes" id="UP000030651">
    <property type="component" value="Unassembled WGS sequence"/>
</dbReference>